<dbReference type="SUPFAM" id="SSF53383">
    <property type="entry name" value="PLP-dependent transferases"/>
    <property type="match status" value="1"/>
</dbReference>
<dbReference type="InterPro" id="IPR015422">
    <property type="entry name" value="PyrdxlP-dep_Trfase_small"/>
</dbReference>
<keyword evidence="3" id="KW-0808">Transferase</keyword>
<evidence type="ECO:0000313" key="3">
    <source>
        <dbReference type="EMBL" id="QRF68626.1"/>
    </source>
</evidence>
<dbReference type="InterPro" id="IPR000653">
    <property type="entry name" value="DegT/StrS_aminotransferase"/>
</dbReference>
<dbReference type="InterPro" id="IPR015421">
    <property type="entry name" value="PyrdxlP-dep_Trfase_major"/>
</dbReference>
<dbReference type="Gene3D" id="3.40.640.10">
    <property type="entry name" value="Type I PLP-dependent aspartate aminotransferase-like (Major domain)"/>
    <property type="match status" value="1"/>
</dbReference>
<dbReference type="PIRSF" id="PIRSF000390">
    <property type="entry name" value="PLP_StrS"/>
    <property type="match status" value="1"/>
</dbReference>
<keyword evidence="3" id="KW-0614">Plasmid</keyword>
<dbReference type="PANTHER" id="PTHR30244:SF34">
    <property type="entry name" value="DTDP-4-AMINO-4,6-DIDEOXYGALACTOSE TRANSAMINASE"/>
    <property type="match status" value="1"/>
</dbReference>
<protein>
    <submittedName>
        <fullName evidence="3">UDP-4-amino-4, 6-dideoxy-N-acetyl-beta-L-altrosamine transaminase</fullName>
        <ecNumber evidence="3">2.6.1.92</ecNumber>
    </submittedName>
</protein>
<dbReference type="EC" id="2.6.1.92" evidence="3"/>
<dbReference type="InterPro" id="IPR015424">
    <property type="entry name" value="PyrdxlP-dep_Trfase"/>
</dbReference>
<comment type="similarity">
    <text evidence="1 2">Belongs to the DegT/DnrJ/EryC1 family.</text>
</comment>
<dbReference type="NCBIfam" id="TIGR03588">
    <property type="entry name" value="PseC"/>
    <property type="match status" value="1"/>
</dbReference>
<accession>A0ABX7FFB8</accession>
<geneLocation type="plasmid" evidence="3 4">
    <name>p-SCP1</name>
</geneLocation>
<proteinExistence type="inferred from homology"/>
<dbReference type="EMBL" id="CP047167">
    <property type="protein sequence ID" value="QRF68626.1"/>
    <property type="molecule type" value="Genomic_DNA"/>
</dbReference>
<evidence type="ECO:0000256" key="1">
    <source>
        <dbReference type="ARBA" id="ARBA00037999"/>
    </source>
</evidence>
<keyword evidence="3" id="KW-0032">Aminotransferase</keyword>
<reference evidence="3 4" key="1">
    <citation type="submission" date="2019-12" db="EMBL/GenBank/DDBJ databases">
        <title>Complete Genome Sequence of a Quorum-Sensing Bacterium,Rhodobacteraceae bacterium C31, Isolated from a marine microalgae symbiotic bacteria.</title>
        <authorList>
            <person name="Zhang Y."/>
        </authorList>
    </citation>
    <scope>NUCLEOTIDE SEQUENCE [LARGE SCALE GENOMIC DNA]</scope>
    <source>
        <strain evidence="3 4">C31</strain>
        <plasmid evidence="3 4">p-SCP1</plasmid>
    </source>
</reference>
<name>A0ABX7FFB8_9RHOB</name>
<keyword evidence="2" id="KW-0663">Pyridoxal phosphate</keyword>
<dbReference type="CDD" id="cd00616">
    <property type="entry name" value="AHBA_syn"/>
    <property type="match status" value="1"/>
</dbReference>
<organism evidence="3 4">
    <name type="scientific">Ponticoccus alexandrii</name>
    <dbReference type="NCBI Taxonomy" id="1943633"/>
    <lineage>
        <taxon>Bacteria</taxon>
        <taxon>Pseudomonadati</taxon>
        <taxon>Pseudomonadota</taxon>
        <taxon>Alphaproteobacteria</taxon>
        <taxon>Rhodobacterales</taxon>
        <taxon>Roseobacteraceae</taxon>
        <taxon>Ponticoccus</taxon>
    </lineage>
</organism>
<gene>
    <name evidence="3" type="primary">pseC</name>
    <name evidence="3" type="ORF">GQA70_19765</name>
</gene>
<dbReference type="Gene3D" id="3.90.1150.10">
    <property type="entry name" value="Aspartate Aminotransferase, domain 1"/>
    <property type="match status" value="1"/>
</dbReference>
<evidence type="ECO:0000313" key="4">
    <source>
        <dbReference type="Proteomes" id="UP000596387"/>
    </source>
</evidence>
<dbReference type="Proteomes" id="UP000596387">
    <property type="component" value="Plasmid p-SCP1"/>
</dbReference>
<dbReference type="RefSeq" id="WP_023851552.1">
    <property type="nucleotide sequence ID" value="NZ_CP047167.1"/>
</dbReference>
<sequence>MLAYGRQSIAQDDIDEVVRVLRGDFLTTGPEVPKFEEAFCAYTGAPHALACANGTAALHMIAMAMDLKPGDQVIVPSISFVATANGPHYCGAEVIFADVDAETGLMTPHALKEAMARADKSRLRAVFVVHLNGSRVDLEAIAKLTKEAGVALVEDACHALGSTYPVGNGTGNVGDCALSDFCAFSFHPVKTITSGEGGMVTCRDPEMAARLALLRNHGLERDKDLFTDPEIGFEVGTGEHNPWAYELQMLGYNYRLTDFQAALGRSQLAKMSRFGPQRKALVAAYRRKLAPLAHLVTPALNTDNEDAVLHLMVGRIDFAARGKTRRQVMAQLRELGVGTQVHYIPIHRQPYYAKLNPGLNLPGAEAYYAGCLSLPLYPDMTEADVDTVVRALATVLGD</sequence>
<evidence type="ECO:0000256" key="2">
    <source>
        <dbReference type="RuleBase" id="RU004508"/>
    </source>
</evidence>
<dbReference type="InterPro" id="IPR020026">
    <property type="entry name" value="PseC"/>
</dbReference>
<dbReference type="Pfam" id="PF01041">
    <property type="entry name" value="DegT_DnrJ_EryC1"/>
    <property type="match status" value="1"/>
</dbReference>
<dbReference type="GO" id="GO:0008483">
    <property type="term" value="F:transaminase activity"/>
    <property type="evidence" value="ECO:0007669"/>
    <property type="project" value="UniProtKB-KW"/>
</dbReference>
<dbReference type="PANTHER" id="PTHR30244">
    <property type="entry name" value="TRANSAMINASE"/>
    <property type="match status" value="1"/>
</dbReference>
<keyword evidence="4" id="KW-1185">Reference proteome</keyword>